<dbReference type="GO" id="GO:1905786">
    <property type="term" value="P:positive regulation of anaphase-promoting complex-dependent catabolic process"/>
    <property type="evidence" value="ECO:0007669"/>
    <property type="project" value="TreeGrafter"/>
</dbReference>
<gene>
    <name evidence="7" type="ORF">DEO72_LG6g535</name>
</gene>
<keyword evidence="6" id="KW-0812">Transmembrane</keyword>
<keyword evidence="4" id="KW-0498">Mitosis</keyword>
<evidence type="ECO:0000313" key="7">
    <source>
        <dbReference type="EMBL" id="QCD95838.1"/>
    </source>
</evidence>
<proteinExistence type="predicted"/>
<keyword evidence="3" id="KW-0677">Repeat</keyword>
<feature type="transmembrane region" description="Helical" evidence="6">
    <location>
        <begin position="98"/>
        <end position="119"/>
    </location>
</feature>
<dbReference type="Gene3D" id="2.130.10.10">
    <property type="entry name" value="YVTN repeat-like/Quinoprotein amine dehydrogenase"/>
    <property type="match status" value="1"/>
</dbReference>
<accession>A0A4D6M5H3</accession>
<dbReference type="GO" id="GO:1990757">
    <property type="term" value="F:ubiquitin ligase activator activity"/>
    <property type="evidence" value="ECO:0007669"/>
    <property type="project" value="TreeGrafter"/>
</dbReference>
<keyword evidence="2 7" id="KW-0132">Cell division</keyword>
<dbReference type="AlphaFoldDB" id="A0A4D6M5H3"/>
<evidence type="ECO:0000256" key="2">
    <source>
        <dbReference type="ARBA" id="ARBA00022618"/>
    </source>
</evidence>
<dbReference type="GO" id="GO:0031145">
    <property type="term" value="P:anaphase-promoting complex-dependent catabolic process"/>
    <property type="evidence" value="ECO:0007669"/>
    <property type="project" value="TreeGrafter"/>
</dbReference>
<dbReference type="PANTHER" id="PTHR19918:SF8">
    <property type="entry name" value="FI02843P"/>
    <property type="match status" value="1"/>
</dbReference>
<keyword evidence="8" id="KW-1185">Reference proteome</keyword>
<dbReference type="GO" id="GO:0010997">
    <property type="term" value="F:anaphase-promoting complex binding"/>
    <property type="evidence" value="ECO:0007669"/>
    <property type="project" value="InterPro"/>
</dbReference>
<evidence type="ECO:0000256" key="5">
    <source>
        <dbReference type="ARBA" id="ARBA00023306"/>
    </source>
</evidence>
<evidence type="ECO:0000256" key="6">
    <source>
        <dbReference type="SAM" id="Phobius"/>
    </source>
</evidence>
<keyword evidence="6" id="KW-0472">Membrane</keyword>
<evidence type="ECO:0000313" key="8">
    <source>
        <dbReference type="Proteomes" id="UP000501690"/>
    </source>
</evidence>
<dbReference type="EMBL" id="CP039350">
    <property type="protein sequence ID" value="QCD95838.1"/>
    <property type="molecule type" value="Genomic_DNA"/>
</dbReference>
<reference evidence="7 8" key="1">
    <citation type="submission" date="2019-04" db="EMBL/GenBank/DDBJ databases">
        <title>An improved genome assembly and genetic linkage map for asparagus bean, Vigna unguiculata ssp. sesquipedialis.</title>
        <authorList>
            <person name="Xia Q."/>
            <person name="Zhang R."/>
            <person name="Dong Y."/>
        </authorList>
    </citation>
    <scope>NUCLEOTIDE SEQUENCE [LARGE SCALE GENOMIC DNA]</scope>
    <source>
        <tissue evidence="7">Leaf</tissue>
    </source>
</reference>
<dbReference type="Proteomes" id="UP000501690">
    <property type="component" value="Linkage Group LG6"/>
</dbReference>
<dbReference type="GO" id="GO:0005680">
    <property type="term" value="C:anaphase-promoting complex"/>
    <property type="evidence" value="ECO:0007669"/>
    <property type="project" value="TreeGrafter"/>
</dbReference>
<keyword evidence="1" id="KW-0853">WD repeat</keyword>
<sequence>MTMEEFGVYVYLCKRNAQAKVMMPVGDHMGWVVLGLEEQGLEFPLTEGIVEVFFRFGETRLGGNVAAIQITLVHKGFVLPVLHIKQSCDIRGQRQEQALTPILVVLGILLPFLFMRIAILMQESMMFIRILQQDGSLIGVFNIENSKIDEQLLQMSKLWENLDRFIPNRSAMDYDYAHYMLTKGNKGKENPVGSSPSREAYRKQLAESLNMNRTRILAFKNKPPAPVDLIPHELSILVQDNNRSIKPGRFIPQRTLDAPDLVDDYYLNLLDWGSGNVLAITLEAQCTCGMQ</sequence>
<keyword evidence="5" id="KW-0131">Cell cycle</keyword>
<evidence type="ECO:0000256" key="1">
    <source>
        <dbReference type="ARBA" id="ARBA00022574"/>
    </source>
</evidence>
<dbReference type="GO" id="GO:0051301">
    <property type="term" value="P:cell division"/>
    <property type="evidence" value="ECO:0007669"/>
    <property type="project" value="UniProtKB-KW"/>
</dbReference>
<evidence type="ECO:0000256" key="3">
    <source>
        <dbReference type="ARBA" id="ARBA00022737"/>
    </source>
</evidence>
<evidence type="ECO:0000256" key="4">
    <source>
        <dbReference type="ARBA" id="ARBA00022776"/>
    </source>
</evidence>
<name>A0A4D6M5H3_VIGUN</name>
<dbReference type="PANTHER" id="PTHR19918">
    <property type="entry name" value="CELL DIVISION CYCLE 20 CDC20 FIZZY -RELATED"/>
    <property type="match status" value="1"/>
</dbReference>
<dbReference type="InterPro" id="IPR015943">
    <property type="entry name" value="WD40/YVTN_repeat-like_dom_sf"/>
</dbReference>
<keyword evidence="6" id="KW-1133">Transmembrane helix</keyword>
<protein>
    <submittedName>
        <fullName evidence="7">Cell division cycle 20</fullName>
    </submittedName>
</protein>
<organism evidence="7 8">
    <name type="scientific">Vigna unguiculata</name>
    <name type="common">Cowpea</name>
    <dbReference type="NCBI Taxonomy" id="3917"/>
    <lineage>
        <taxon>Eukaryota</taxon>
        <taxon>Viridiplantae</taxon>
        <taxon>Streptophyta</taxon>
        <taxon>Embryophyta</taxon>
        <taxon>Tracheophyta</taxon>
        <taxon>Spermatophyta</taxon>
        <taxon>Magnoliopsida</taxon>
        <taxon>eudicotyledons</taxon>
        <taxon>Gunneridae</taxon>
        <taxon>Pentapetalae</taxon>
        <taxon>rosids</taxon>
        <taxon>fabids</taxon>
        <taxon>Fabales</taxon>
        <taxon>Fabaceae</taxon>
        <taxon>Papilionoideae</taxon>
        <taxon>50 kb inversion clade</taxon>
        <taxon>NPAAA clade</taxon>
        <taxon>indigoferoid/millettioid clade</taxon>
        <taxon>Phaseoleae</taxon>
        <taxon>Vigna</taxon>
    </lineage>
</organism>
<dbReference type="InterPro" id="IPR033010">
    <property type="entry name" value="Cdc20/Fizzy"/>
</dbReference>